<dbReference type="GO" id="GO:0022625">
    <property type="term" value="C:cytosolic large ribosomal subunit"/>
    <property type="evidence" value="ECO:0007669"/>
    <property type="project" value="TreeGrafter"/>
</dbReference>
<organism evidence="6 7">
    <name type="scientific">Entamoeba histolytica</name>
    <dbReference type="NCBI Taxonomy" id="5759"/>
    <lineage>
        <taxon>Eukaryota</taxon>
        <taxon>Amoebozoa</taxon>
        <taxon>Evosea</taxon>
        <taxon>Archamoebae</taxon>
        <taxon>Mastigamoebida</taxon>
        <taxon>Entamoebidae</taxon>
        <taxon>Entamoeba</taxon>
    </lineage>
</organism>
<evidence type="ECO:0000313" key="6">
    <source>
        <dbReference type="EMBL" id="GAT92333.1"/>
    </source>
</evidence>
<dbReference type="Pfam" id="PF01779">
    <property type="entry name" value="Ribosomal_L29e"/>
    <property type="match status" value="1"/>
</dbReference>
<dbReference type="GO" id="GO:0003735">
    <property type="term" value="F:structural constituent of ribosome"/>
    <property type="evidence" value="ECO:0007669"/>
    <property type="project" value="UniProtKB-UniRule"/>
</dbReference>
<dbReference type="EMBL" id="BDEQ01000001">
    <property type="protein sequence ID" value="GAT92333.1"/>
    <property type="molecule type" value="Genomic_DNA"/>
</dbReference>
<name>A0A5K1U9C9_ENTHI</name>
<dbReference type="VEuPathDB" id="AmoebaDB:EHI7A_024320"/>
<evidence type="ECO:0000256" key="5">
    <source>
        <dbReference type="SAM" id="MobiDB-lite"/>
    </source>
</evidence>
<evidence type="ECO:0000256" key="2">
    <source>
        <dbReference type="ARBA" id="ARBA00022980"/>
    </source>
</evidence>
<proteinExistence type="inferred from homology"/>
<protein>
    <recommendedName>
        <fullName evidence="4">60S ribosomal protein L29</fullName>
    </recommendedName>
</protein>
<feature type="region of interest" description="Disordered" evidence="5">
    <location>
        <begin position="1"/>
        <end position="25"/>
    </location>
</feature>
<dbReference type="PANTHER" id="PTHR12884:SF0">
    <property type="entry name" value="60S RIBOSOMAL PROTEIN L29"/>
    <property type="match status" value="1"/>
</dbReference>
<dbReference type="VEuPathDB" id="AmoebaDB:KM1_004790"/>
<reference evidence="6 7" key="1">
    <citation type="submission" date="2016-05" db="EMBL/GenBank/DDBJ databases">
        <title>First whole genome sequencing of Entamoeba histolytica HM1:IMSS-clone-6.</title>
        <authorList>
            <person name="Mukherjee Avik.K."/>
            <person name="Izumyama S."/>
            <person name="Nakada-Tsukui K."/>
            <person name="Nozaki T."/>
        </authorList>
    </citation>
    <scope>NUCLEOTIDE SEQUENCE [LARGE SCALE GENOMIC DNA]</scope>
    <source>
        <strain evidence="6 7">HM1:IMSS clone 6</strain>
    </source>
</reference>
<comment type="caution">
    <text evidence="6">The sequence shown here is derived from an EMBL/GenBank/DDBJ whole genome shotgun (WGS) entry which is preliminary data.</text>
</comment>
<evidence type="ECO:0000256" key="4">
    <source>
        <dbReference type="RuleBase" id="RU364026"/>
    </source>
</evidence>
<feature type="compositionally biased region" description="Basic residues" evidence="5">
    <location>
        <begin position="12"/>
        <end position="25"/>
    </location>
</feature>
<dbReference type="PANTHER" id="PTHR12884">
    <property type="entry name" value="60S RIBOSOMAL PROTEIN L29"/>
    <property type="match status" value="1"/>
</dbReference>
<sequence>MSKDKNRSSHNQSHKAHRNGFYKPKKSAYMSTKGMNVQVLKNTKAQRKFALAKKLEAKKAANKE</sequence>
<dbReference type="Proteomes" id="UP000078387">
    <property type="component" value="Unassembled WGS sequence"/>
</dbReference>
<dbReference type="VEuPathDB" id="AmoebaDB:EHI8A_083330"/>
<comment type="similarity">
    <text evidence="1 4">Belongs to the eukaryotic ribosomal protein eL29 family.</text>
</comment>
<evidence type="ECO:0000256" key="3">
    <source>
        <dbReference type="ARBA" id="ARBA00023274"/>
    </source>
</evidence>
<gene>
    <name evidence="6" type="ORF">CL6EHI_023220</name>
</gene>
<accession>A0A5K1U9C9</accession>
<dbReference type="Gene3D" id="6.10.140.1730">
    <property type="match status" value="1"/>
</dbReference>
<keyword evidence="3 4" id="KW-0687">Ribonucleoprotein</keyword>
<dbReference type="InterPro" id="IPR002673">
    <property type="entry name" value="Ribosomal_eL29"/>
</dbReference>
<evidence type="ECO:0000256" key="1">
    <source>
        <dbReference type="ARBA" id="ARBA00010247"/>
    </source>
</evidence>
<keyword evidence="2 4" id="KW-0689">Ribosomal protein</keyword>
<dbReference type="VEuPathDB" id="AmoebaDB:EHI5A_006240"/>
<dbReference type="VEuPathDB" id="AmoebaDB:EHI_023220"/>
<evidence type="ECO:0000313" key="7">
    <source>
        <dbReference type="Proteomes" id="UP000078387"/>
    </source>
</evidence>
<dbReference type="GO" id="GO:0002181">
    <property type="term" value="P:cytoplasmic translation"/>
    <property type="evidence" value="ECO:0007669"/>
    <property type="project" value="TreeGrafter"/>
</dbReference>
<dbReference type="AlphaFoldDB" id="A0A5K1U9C9"/>
<dbReference type="OMA" id="KKFRHES"/>